<dbReference type="InterPro" id="IPR010727">
    <property type="entry name" value="DUF1302"/>
</dbReference>
<dbReference type="Proteomes" id="UP000431462">
    <property type="component" value="Unassembled WGS sequence"/>
</dbReference>
<name>A0A844I3F7_9GAMM</name>
<evidence type="ECO:0000256" key="1">
    <source>
        <dbReference type="SAM" id="SignalP"/>
    </source>
</evidence>
<organism evidence="2 3">
    <name type="scientific">Marinobacter adhaerens</name>
    <dbReference type="NCBI Taxonomy" id="1033846"/>
    <lineage>
        <taxon>Bacteria</taxon>
        <taxon>Pseudomonadati</taxon>
        <taxon>Pseudomonadota</taxon>
        <taxon>Gammaproteobacteria</taxon>
        <taxon>Pseudomonadales</taxon>
        <taxon>Marinobacteraceae</taxon>
        <taxon>Marinobacter</taxon>
    </lineage>
</organism>
<proteinExistence type="predicted"/>
<comment type="caution">
    <text evidence="2">The sequence shown here is derived from an EMBL/GenBank/DDBJ whole genome shotgun (WGS) entry which is preliminary data.</text>
</comment>
<evidence type="ECO:0008006" key="4">
    <source>
        <dbReference type="Google" id="ProtNLM"/>
    </source>
</evidence>
<dbReference type="AlphaFoldDB" id="A0A844I3F7"/>
<feature type="chain" id="PRO_5032973218" description="Porin" evidence="1">
    <location>
        <begin position="23"/>
        <end position="420"/>
    </location>
</feature>
<accession>A0A844I3F7</accession>
<keyword evidence="1" id="KW-0732">Signal</keyword>
<evidence type="ECO:0000313" key="3">
    <source>
        <dbReference type="Proteomes" id="UP000431462"/>
    </source>
</evidence>
<dbReference type="Pfam" id="PF06980">
    <property type="entry name" value="DUF1302"/>
    <property type="match status" value="1"/>
</dbReference>
<evidence type="ECO:0000313" key="2">
    <source>
        <dbReference type="EMBL" id="MTJ00106.1"/>
    </source>
</evidence>
<protein>
    <recommendedName>
        <fullName evidence="4">Porin</fullName>
    </recommendedName>
</protein>
<gene>
    <name evidence="2" type="ORF">FH752_15955</name>
</gene>
<feature type="signal peptide" evidence="1">
    <location>
        <begin position="1"/>
        <end position="22"/>
    </location>
</feature>
<dbReference type="EMBL" id="VENC01000016">
    <property type="protein sequence ID" value="MTJ00106.1"/>
    <property type="molecule type" value="Genomic_DNA"/>
</dbReference>
<sequence length="420" mass="47594">MVPARYAFAAFLGLSIVMPVHAMEVNHASIVDLESAYAFETGSWQKQEIVWRPEWVMRFASGSRLTLIGEGRLDARDELDPGRPDQPFRARYNRKGFPNDHMDVELRELFLDHYLGDAYVRLGKQQIVWGQADGLRVLDVINPLSYREFILPDIEHRRIPLWSALVEFPLDVWTTQLVWVPDATVTETTLPGATYSLIPDPFGDGRLQVNRPDSLEDSDLGIKLSSFQGGWDLSLNYLYHTIDDPLIRIDAAEQRILADYNRSHLIGGTASKPFGDVTFRSEVGIESKNRLQDSVTGQTTETGIGSYVLGLDYSGLTDWFISSQFFQTYRFTRTDNDGASNEQITFLVRHEAMNNALMLEALSIYDLDNEDSLIQLEAEYTASTNVMLRVGADLFFGDRVGTFGRFREQSRLVTGFTLSF</sequence>
<reference evidence="2 3" key="1">
    <citation type="submission" date="2019-06" db="EMBL/GenBank/DDBJ databases">
        <title>Enrichment of Autotrophic Halophilic Microorganisms from Red Sea Brine Pool Using Microbial Electrosynthesis System.</title>
        <authorList>
            <person name="Alqahtani M.F."/>
            <person name="Bajracharya S."/>
            <person name="Katuri K.P."/>
            <person name="Ali M."/>
            <person name="Saikaly P.E."/>
        </authorList>
    </citation>
    <scope>NUCLEOTIDE SEQUENCE [LARGE SCALE GENOMIC DNA]</scope>
    <source>
        <strain evidence="2">MES15</strain>
    </source>
</reference>